<dbReference type="InterPro" id="IPR036291">
    <property type="entry name" value="NAD(P)-bd_dom_sf"/>
</dbReference>
<dbReference type="InterPro" id="IPR020631">
    <property type="entry name" value="THF_DH/CycHdrlase_NAD-bd_dom"/>
</dbReference>
<keyword evidence="3" id="KW-0378">Hydrolase</keyword>
<dbReference type="CDD" id="cd01080">
    <property type="entry name" value="NAD_bind_m-THF_DH_Cyclohyd"/>
    <property type="match status" value="1"/>
</dbReference>
<comment type="pathway">
    <text evidence="1">One-carbon metabolism; tetrahydrofolate interconversion.</text>
</comment>
<comment type="caution">
    <text evidence="9">The sequence shown here is derived from an EMBL/GenBank/DDBJ whole genome shotgun (WGS) entry which is preliminary data.</text>
</comment>
<name>A0ABR2W315_9FUNG</name>
<evidence type="ECO:0000256" key="1">
    <source>
        <dbReference type="ARBA" id="ARBA00004777"/>
    </source>
</evidence>
<evidence type="ECO:0000313" key="9">
    <source>
        <dbReference type="EMBL" id="KAK9718455.1"/>
    </source>
</evidence>
<evidence type="ECO:0000256" key="2">
    <source>
        <dbReference type="ARBA" id="ARBA00022563"/>
    </source>
</evidence>
<dbReference type="SUPFAM" id="SSF53223">
    <property type="entry name" value="Aminoacid dehydrogenase-like, N-terminal domain"/>
    <property type="match status" value="1"/>
</dbReference>
<evidence type="ECO:0000259" key="8">
    <source>
        <dbReference type="Pfam" id="PF02882"/>
    </source>
</evidence>
<gene>
    <name evidence="9" type="primary">ADE3_1</name>
    <name evidence="9" type="ORF">K7432_005495</name>
</gene>
<evidence type="ECO:0000256" key="5">
    <source>
        <dbReference type="ARBA" id="ARBA00023002"/>
    </source>
</evidence>
<evidence type="ECO:0000256" key="3">
    <source>
        <dbReference type="ARBA" id="ARBA00022801"/>
    </source>
</evidence>
<evidence type="ECO:0000256" key="6">
    <source>
        <dbReference type="ARBA" id="ARBA00023268"/>
    </source>
</evidence>
<reference evidence="9 10" key="1">
    <citation type="submission" date="2023-04" db="EMBL/GenBank/DDBJ databases">
        <title>Genome of Basidiobolus ranarum AG-B5.</title>
        <authorList>
            <person name="Stajich J.E."/>
            <person name="Carter-House D."/>
            <person name="Gryganskyi A."/>
        </authorList>
    </citation>
    <scope>NUCLEOTIDE SEQUENCE [LARGE SCALE GENOMIC DNA]</scope>
    <source>
        <strain evidence="9 10">AG-B5</strain>
    </source>
</reference>
<dbReference type="PANTHER" id="PTHR48099">
    <property type="entry name" value="C-1-TETRAHYDROFOLATE SYNTHASE, CYTOPLASMIC-RELATED"/>
    <property type="match status" value="1"/>
</dbReference>
<dbReference type="PROSITE" id="PS00766">
    <property type="entry name" value="THF_DHG_CYH_1"/>
    <property type="match status" value="1"/>
</dbReference>
<evidence type="ECO:0000313" key="10">
    <source>
        <dbReference type="Proteomes" id="UP001479436"/>
    </source>
</evidence>
<dbReference type="EMBL" id="JASJQH010007094">
    <property type="protein sequence ID" value="KAK9718455.1"/>
    <property type="molecule type" value="Genomic_DNA"/>
</dbReference>
<dbReference type="Gene3D" id="3.40.50.720">
    <property type="entry name" value="NAD(P)-binding Rossmann-like Domain"/>
    <property type="match status" value="1"/>
</dbReference>
<keyword evidence="5" id="KW-0560">Oxidoreductase</keyword>
<feature type="domain" description="Tetrahydrofolate dehydrogenase/cyclohydrolase NAD(P)-binding" evidence="8">
    <location>
        <begin position="184"/>
        <end position="271"/>
    </location>
</feature>
<dbReference type="Gene3D" id="3.40.50.10860">
    <property type="entry name" value="Leucine Dehydrogenase, chain A, domain 1"/>
    <property type="match status" value="1"/>
</dbReference>
<dbReference type="InterPro" id="IPR020867">
    <property type="entry name" value="THF_DH/CycHdrlase_CS"/>
</dbReference>
<keyword evidence="4" id="KW-0521">NADP</keyword>
<dbReference type="Proteomes" id="UP001479436">
    <property type="component" value="Unassembled WGS sequence"/>
</dbReference>
<accession>A0ABR2W315</accession>
<keyword evidence="10" id="KW-1185">Reference proteome</keyword>
<keyword evidence="6" id="KW-0511">Multifunctional enzyme</keyword>
<dbReference type="PRINTS" id="PR00085">
    <property type="entry name" value="THFDHDRGNASE"/>
</dbReference>
<proteinExistence type="inferred from homology"/>
<dbReference type="SUPFAM" id="SSF51735">
    <property type="entry name" value="NAD(P)-binding Rossmann-fold domains"/>
    <property type="match status" value="1"/>
</dbReference>
<protein>
    <submittedName>
        <fullName evidence="9">Tetrahydrofolate synthase</fullName>
    </submittedName>
</protein>
<keyword evidence="2" id="KW-0554">One-carbon metabolism</keyword>
<dbReference type="PANTHER" id="PTHR48099:SF5">
    <property type="entry name" value="C-1-TETRAHYDROFOLATE SYNTHASE, CYTOPLASMIC"/>
    <property type="match status" value="1"/>
</dbReference>
<dbReference type="Pfam" id="PF02882">
    <property type="entry name" value="THF_DHG_CYH_C"/>
    <property type="match status" value="1"/>
</dbReference>
<dbReference type="InterPro" id="IPR020630">
    <property type="entry name" value="THF_DH/CycHdrlase_cat_dom"/>
</dbReference>
<dbReference type="InterPro" id="IPR000672">
    <property type="entry name" value="THF_DH/CycHdrlase"/>
</dbReference>
<feature type="domain" description="Tetrahydrofolate dehydrogenase/cyclohydrolase catalytic" evidence="7">
    <location>
        <begin position="47"/>
        <end position="163"/>
    </location>
</feature>
<evidence type="ECO:0000256" key="4">
    <source>
        <dbReference type="ARBA" id="ARBA00022857"/>
    </source>
</evidence>
<sequence length="273" mass="30337">MLRLIYRTKSRALLPITLGGLPTRYPTYRLLSSHSSFRSHNMPAQLIDGKSIAQSIRTKLKEETAELKQKYSTFKPHLAIVQVGEREDSSLYVRQKARCAKEIDFEFTDCKLPDTVTQHELLEVVNELNSNPAIHGILVQLPLPKGINEIEITEAISPEKDVDGFHPYNIGRLSKRSCDPMFLPCTPFGILELLTRSKVDISGKKAVVIGRSDIVGTPIFNILTNNNATAVLCHSKTQNLPEIVKSADIVVVAIGQPDFVKGDWIKPGALLLT</sequence>
<organism evidence="9 10">
    <name type="scientific">Basidiobolus ranarum</name>
    <dbReference type="NCBI Taxonomy" id="34480"/>
    <lineage>
        <taxon>Eukaryota</taxon>
        <taxon>Fungi</taxon>
        <taxon>Fungi incertae sedis</taxon>
        <taxon>Zoopagomycota</taxon>
        <taxon>Entomophthoromycotina</taxon>
        <taxon>Basidiobolomycetes</taxon>
        <taxon>Basidiobolales</taxon>
        <taxon>Basidiobolaceae</taxon>
        <taxon>Basidiobolus</taxon>
    </lineage>
</organism>
<evidence type="ECO:0000259" key="7">
    <source>
        <dbReference type="Pfam" id="PF00763"/>
    </source>
</evidence>
<dbReference type="Pfam" id="PF00763">
    <property type="entry name" value="THF_DHG_CYH"/>
    <property type="match status" value="1"/>
</dbReference>
<dbReference type="InterPro" id="IPR046346">
    <property type="entry name" value="Aminoacid_DH-like_N_sf"/>
</dbReference>
<dbReference type="HAMAP" id="MF_01576">
    <property type="entry name" value="THF_DHG_CYH"/>
    <property type="match status" value="1"/>
</dbReference>